<name>L8HMV5_9CETA</name>
<dbReference type="Gene3D" id="1.20.5.70">
    <property type="match status" value="1"/>
</dbReference>
<keyword evidence="4 8" id="KW-1133">Transmembrane helix</keyword>
<dbReference type="Proteomes" id="UP000011080">
    <property type="component" value="Unassembled WGS sequence"/>
</dbReference>
<keyword evidence="6" id="KW-0325">Glycoprotein</keyword>
<feature type="transmembrane region" description="Helical" evidence="8">
    <location>
        <begin position="48"/>
        <end position="74"/>
    </location>
</feature>
<dbReference type="InterPro" id="IPR049535">
    <property type="entry name" value="GYPA_B"/>
</dbReference>
<evidence type="ECO:0000256" key="5">
    <source>
        <dbReference type="ARBA" id="ARBA00023136"/>
    </source>
</evidence>
<dbReference type="AlphaFoldDB" id="L8HMV5"/>
<accession>L8HMV5</accession>
<dbReference type="InterPro" id="IPR001195">
    <property type="entry name" value="Glycophorin"/>
</dbReference>
<dbReference type="GO" id="GO:0005886">
    <property type="term" value="C:plasma membrane"/>
    <property type="evidence" value="ECO:0007669"/>
    <property type="project" value="TreeGrafter"/>
</dbReference>
<evidence type="ECO:0000256" key="4">
    <source>
        <dbReference type="ARBA" id="ARBA00022989"/>
    </source>
</evidence>
<reference evidence="9 10" key="1">
    <citation type="journal article" date="2012" name="Nat. Genet.">
        <title>The yak genome and adaptation to life at high altitude.</title>
        <authorList>
            <person name="Qiu Q."/>
            <person name="Zhang G."/>
            <person name="Ma T."/>
            <person name="Qian W."/>
            <person name="Wang J."/>
            <person name="Ye Z."/>
            <person name="Cao C."/>
            <person name="Hu Q."/>
            <person name="Kim J."/>
            <person name="Larkin D.M."/>
            <person name="Auvil L."/>
            <person name="Capitanu B."/>
            <person name="Ma J."/>
            <person name="Lewin H.A."/>
            <person name="Qian X."/>
            <person name="Lang Y."/>
            <person name="Zhou R."/>
            <person name="Wang L."/>
            <person name="Wang K."/>
            <person name="Xia J."/>
            <person name="Liao S."/>
            <person name="Pan S."/>
            <person name="Lu X."/>
            <person name="Hou H."/>
            <person name="Wang Y."/>
            <person name="Zang X."/>
            <person name="Yin Y."/>
            <person name="Ma H."/>
            <person name="Zhang J."/>
            <person name="Wang Z."/>
            <person name="Zhang Y."/>
            <person name="Zhang D."/>
            <person name="Yonezawa T."/>
            <person name="Hasegawa M."/>
            <person name="Zhong Y."/>
            <person name="Liu W."/>
            <person name="Zhang Y."/>
            <person name="Huang Z."/>
            <person name="Zhang S."/>
            <person name="Long R."/>
            <person name="Yang H."/>
            <person name="Wang J."/>
            <person name="Lenstra J.A."/>
            <person name="Cooper D.N."/>
            <person name="Wu Y."/>
            <person name="Wang J."/>
            <person name="Shi P."/>
            <person name="Wang J."/>
            <person name="Liu J."/>
        </authorList>
    </citation>
    <scope>NUCLEOTIDE SEQUENCE [LARGE SCALE GENOMIC DNA]</scope>
    <source>
        <strain evidence="10">yakQH1</strain>
    </source>
</reference>
<keyword evidence="2 8" id="KW-0812">Transmembrane</keyword>
<dbReference type="Pfam" id="PF01102">
    <property type="entry name" value="Glycophorin_A"/>
    <property type="match status" value="1"/>
</dbReference>
<comment type="subcellular location">
    <subcellularLocation>
        <location evidence="1">Membrane</location>
        <topology evidence="1">Single-pass membrane protein</topology>
    </subcellularLocation>
</comment>
<dbReference type="PANTHER" id="PTHR13813">
    <property type="entry name" value="GLYCOPHORIN"/>
    <property type="match status" value="1"/>
</dbReference>
<protein>
    <recommendedName>
        <fullName evidence="7">Glycophorin-A</fullName>
    </recommendedName>
</protein>
<evidence type="ECO:0000256" key="3">
    <source>
        <dbReference type="ARBA" id="ARBA00022981"/>
    </source>
</evidence>
<evidence type="ECO:0000256" key="7">
    <source>
        <dbReference type="ARBA" id="ARBA00039521"/>
    </source>
</evidence>
<gene>
    <name evidence="9" type="ORF">M91_15075</name>
</gene>
<keyword evidence="5 8" id="KW-0472">Membrane</keyword>
<evidence type="ECO:0000256" key="6">
    <source>
        <dbReference type="ARBA" id="ARBA00023180"/>
    </source>
</evidence>
<dbReference type="PANTHER" id="PTHR13813:SF3">
    <property type="entry name" value="GLYCOPHORIN-A"/>
    <property type="match status" value="1"/>
</dbReference>
<dbReference type="EMBL" id="JH884422">
    <property type="protein sequence ID" value="ELR45183.1"/>
    <property type="molecule type" value="Genomic_DNA"/>
</dbReference>
<evidence type="ECO:0000313" key="10">
    <source>
        <dbReference type="Proteomes" id="UP000011080"/>
    </source>
</evidence>
<feature type="non-terminal residue" evidence="9">
    <location>
        <position position="94"/>
    </location>
</feature>
<proteinExistence type="predicted"/>
<evidence type="ECO:0000256" key="8">
    <source>
        <dbReference type="SAM" id="Phobius"/>
    </source>
</evidence>
<keyword evidence="3" id="KW-0730">Sialic acid</keyword>
<evidence type="ECO:0000256" key="2">
    <source>
        <dbReference type="ARBA" id="ARBA00022692"/>
    </source>
</evidence>
<evidence type="ECO:0000256" key="1">
    <source>
        <dbReference type="ARBA" id="ARBA00004167"/>
    </source>
</evidence>
<evidence type="ECO:0000313" key="9">
    <source>
        <dbReference type="EMBL" id="ELR45183.1"/>
    </source>
</evidence>
<sequence>MDRKMIFVLLLSGYTSREPVATQRTETTVTWDSPGPRIVLQHDFSQPVMVGIIFAVIAGIVGIIVGSAGLILLLRRRNRERTSTPKTSEQPEEI</sequence>
<organism evidence="9 10">
    <name type="scientific">Bos mutus</name>
    <name type="common">wild yak</name>
    <dbReference type="NCBI Taxonomy" id="72004"/>
    <lineage>
        <taxon>Eukaryota</taxon>
        <taxon>Metazoa</taxon>
        <taxon>Chordata</taxon>
        <taxon>Craniata</taxon>
        <taxon>Vertebrata</taxon>
        <taxon>Euteleostomi</taxon>
        <taxon>Mammalia</taxon>
        <taxon>Eutheria</taxon>
        <taxon>Laurasiatheria</taxon>
        <taxon>Artiodactyla</taxon>
        <taxon>Ruminantia</taxon>
        <taxon>Pecora</taxon>
        <taxon>Bovidae</taxon>
        <taxon>Bovinae</taxon>
        <taxon>Bos</taxon>
    </lineage>
</organism>